<dbReference type="AlphaFoldDB" id="A0AAE9H8S4"/>
<name>A0AAE9H8S4_ALCFA</name>
<organism evidence="6 7">
    <name type="scientific">Alcaligenes faecalis</name>
    <dbReference type="NCBI Taxonomy" id="511"/>
    <lineage>
        <taxon>Bacteria</taxon>
        <taxon>Pseudomonadati</taxon>
        <taxon>Pseudomonadota</taxon>
        <taxon>Betaproteobacteria</taxon>
        <taxon>Burkholderiales</taxon>
        <taxon>Alcaligenaceae</taxon>
        <taxon>Alcaligenes</taxon>
    </lineage>
</organism>
<dbReference type="InterPro" id="IPR052028">
    <property type="entry name" value="HipA_Ser/Thr_kinase"/>
</dbReference>
<dbReference type="NCBIfam" id="TIGR03071">
    <property type="entry name" value="couple_hipA"/>
    <property type="match status" value="1"/>
</dbReference>
<feature type="domain" description="HipA-like C-terminal" evidence="4">
    <location>
        <begin position="160"/>
        <end position="408"/>
    </location>
</feature>
<evidence type="ECO:0000256" key="3">
    <source>
        <dbReference type="ARBA" id="ARBA00022777"/>
    </source>
</evidence>
<evidence type="ECO:0000259" key="5">
    <source>
        <dbReference type="Pfam" id="PF13657"/>
    </source>
</evidence>
<dbReference type="InterPro" id="IPR017508">
    <property type="entry name" value="HipA_N1"/>
</dbReference>
<evidence type="ECO:0000256" key="2">
    <source>
        <dbReference type="ARBA" id="ARBA00022679"/>
    </source>
</evidence>
<dbReference type="PANTHER" id="PTHR37419">
    <property type="entry name" value="SERINE/THREONINE-PROTEIN KINASE TOXIN HIPA"/>
    <property type="match status" value="1"/>
</dbReference>
<dbReference type="GO" id="GO:0005829">
    <property type="term" value="C:cytosol"/>
    <property type="evidence" value="ECO:0007669"/>
    <property type="project" value="TreeGrafter"/>
</dbReference>
<dbReference type="InterPro" id="IPR012893">
    <property type="entry name" value="HipA-like_C"/>
</dbReference>
<comment type="similarity">
    <text evidence="1">Belongs to the HipA Ser/Thr kinase family.</text>
</comment>
<evidence type="ECO:0000256" key="1">
    <source>
        <dbReference type="ARBA" id="ARBA00010164"/>
    </source>
</evidence>
<dbReference type="EMBL" id="CP095873">
    <property type="protein sequence ID" value="UPL21864.1"/>
    <property type="molecule type" value="Genomic_DNA"/>
</dbReference>
<dbReference type="Pfam" id="PF07804">
    <property type="entry name" value="HipA_C"/>
    <property type="match status" value="1"/>
</dbReference>
<reference evidence="6" key="1">
    <citation type="submission" date="2022-04" db="EMBL/GenBank/DDBJ databases">
        <title>Genomic mining of Alcaligenes faecalis D334 producing ectoin and derivatives.</title>
        <authorList>
            <person name="Doan V.T."/>
            <person name="Quach N.T."/>
            <person name="Vu T.-H.-N."/>
            <person name="Phi Q.-T."/>
        </authorList>
    </citation>
    <scope>NUCLEOTIDE SEQUENCE</scope>
    <source>
        <strain evidence="6">D334</strain>
    </source>
</reference>
<sequence>MAHRSQQRLLGLWANGLRVGTWQVAANGEDRLTYDPVWLVSSQGRPLSLSLPFTIDNAPLRGPQVRNYFDNLLPDSDVIRRRLQTRFRTSSTDAFDLLTAIGRDCVGAIQLLPEGEEPDDVFDIQACPLNEAEIANALRAATAAPLVLGQQQASDEDFRISLAGAQEKTAFLWHHGQWCRPVGSTPTTHIFKLPLGLVGGRQADMRSSVENEWLCAQILRAFDLPVANCEMASFEEQKVLIVERFDRKLAVQSYWLRLPQEDFCQATGKSPDAKYEADGGPGVVDIARILQLSEAREQDLRTLLTAQLVFWMLAATDGHAKNFSIFLLPGGRYRLTPLYDVLSAWPVTGTGPNKLDVNRLKLAMAVRGKNTHYRLRDIQRRHFNHMARLCGWGENMEDLIMDCLGRVPHVLEVVAQQLPAEFPMEVFEAIELGMRESAKRLEAMPATLL</sequence>
<proteinExistence type="inferred from homology"/>
<dbReference type="Proteomes" id="UP000830925">
    <property type="component" value="Chromosome"/>
</dbReference>
<evidence type="ECO:0000313" key="6">
    <source>
        <dbReference type="EMBL" id="UPL21864.1"/>
    </source>
</evidence>
<gene>
    <name evidence="6" type="ORF">MXF72_01930</name>
</gene>
<protein>
    <submittedName>
        <fullName evidence="6">Type II toxin-antitoxin system HipA family toxin</fullName>
    </submittedName>
</protein>
<dbReference type="GO" id="GO:0004674">
    <property type="term" value="F:protein serine/threonine kinase activity"/>
    <property type="evidence" value="ECO:0007669"/>
    <property type="project" value="TreeGrafter"/>
</dbReference>
<evidence type="ECO:0000313" key="7">
    <source>
        <dbReference type="Proteomes" id="UP000830925"/>
    </source>
</evidence>
<evidence type="ECO:0000259" key="4">
    <source>
        <dbReference type="Pfam" id="PF07804"/>
    </source>
</evidence>
<dbReference type="PANTHER" id="PTHR37419:SF1">
    <property type="entry name" value="SERINE_THREONINE-PROTEIN KINASE TOXIN HIPA"/>
    <property type="match status" value="1"/>
</dbReference>
<accession>A0AAE9H8S4</accession>
<keyword evidence="3" id="KW-0418">Kinase</keyword>
<keyword evidence="2" id="KW-0808">Transferase</keyword>
<dbReference type="Pfam" id="PF13657">
    <property type="entry name" value="Couple_hipA"/>
    <property type="match status" value="1"/>
</dbReference>
<feature type="domain" description="HipA N-terminal subdomain 1" evidence="5">
    <location>
        <begin position="12"/>
        <end position="111"/>
    </location>
</feature>
<dbReference type="RefSeq" id="WP_239054787.1">
    <property type="nucleotide sequence ID" value="NZ_CP092182.1"/>
</dbReference>
<dbReference type="CDD" id="cd17808">
    <property type="entry name" value="HipA_Ec_like"/>
    <property type="match status" value="1"/>
</dbReference>